<dbReference type="EMBL" id="JBHTCF010000001">
    <property type="protein sequence ID" value="MFC7303505.1"/>
    <property type="molecule type" value="Genomic_DNA"/>
</dbReference>
<dbReference type="InterPro" id="IPR006707">
    <property type="entry name" value="T7SS_EccD"/>
</dbReference>
<feature type="transmembrane region" description="Helical" evidence="7">
    <location>
        <begin position="230"/>
        <end position="251"/>
    </location>
</feature>
<feature type="transmembrane region" description="Helical" evidence="7">
    <location>
        <begin position="392"/>
        <end position="411"/>
    </location>
</feature>
<evidence type="ECO:0000256" key="1">
    <source>
        <dbReference type="ARBA" id="ARBA00004651"/>
    </source>
</evidence>
<comment type="subcellular location">
    <subcellularLocation>
        <location evidence="1">Cell membrane</location>
        <topology evidence="1">Multi-pass membrane protein</topology>
    </subcellularLocation>
</comment>
<protein>
    <submittedName>
        <fullName evidence="9">Type VII secretion integral membrane protein EccD</fullName>
    </submittedName>
</protein>
<feature type="transmembrane region" description="Helical" evidence="7">
    <location>
        <begin position="145"/>
        <end position="167"/>
    </location>
</feature>
<keyword evidence="4 7" id="KW-0812">Transmembrane</keyword>
<evidence type="ECO:0000256" key="3">
    <source>
        <dbReference type="ARBA" id="ARBA00022475"/>
    </source>
</evidence>
<keyword evidence="6 7" id="KW-0472">Membrane</keyword>
<dbReference type="RefSeq" id="WP_381827112.1">
    <property type="nucleotide sequence ID" value="NZ_JBHTCF010000001.1"/>
</dbReference>
<dbReference type="Proteomes" id="UP001596523">
    <property type="component" value="Unassembled WGS sequence"/>
</dbReference>
<dbReference type="Pfam" id="PF19053">
    <property type="entry name" value="EccD"/>
    <property type="match status" value="1"/>
</dbReference>
<dbReference type="NCBIfam" id="TIGR03920">
    <property type="entry name" value="T7SS_EccD"/>
    <property type="match status" value="1"/>
</dbReference>
<dbReference type="Gene3D" id="3.10.20.90">
    <property type="entry name" value="Phosphatidylinositol 3-kinase Catalytic Subunit, Chain A, domain 1"/>
    <property type="match status" value="1"/>
</dbReference>
<comment type="caution">
    <text evidence="9">The sequence shown here is derived from an EMBL/GenBank/DDBJ whole genome shotgun (WGS) entry which is preliminary data.</text>
</comment>
<evidence type="ECO:0000256" key="4">
    <source>
        <dbReference type="ARBA" id="ARBA00022692"/>
    </source>
</evidence>
<dbReference type="Pfam" id="PF08817">
    <property type="entry name" value="YukD"/>
    <property type="match status" value="1"/>
</dbReference>
<evidence type="ECO:0000256" key="5">
    <source>
        <dbReference type="ARBA" id="ARBA00022989"/>
    </source>
</evidence>
<reference evidence="10" key="1">
    <citation type="journal article" date="2019" name="Int. J. Syst. Evol. Microbiol.">
        <title>The Global Catalogue of Microorganisms (GCM) 10K type strain sequencing project: providing services to taxonomists for standard genome sequencing and annotation.</title>
        <authorList>
            <consortium name="The Broad Institute Genomics Platform"/>
            <consortium name="The Broad Institute Genome Sequencing Center for Infectious Disease"/>
            <person name="Wu L."/>
            <person name="Ma J."/>
        </authorList>
    </citation>
    <scope>NUCLEOTIDE SEQUENCE [LARGE SCALE GENOMIC DNA]</scope>
    <source>
        <strain evidence="10">SYNS20</strain>
    </source>
</reference>
<keyword evidence="3" id="KW-1003">Cell membrane</keyword>
<sequence length="454" mass="46464">MGALNRTGRAGLSRVTLVGDQRRIDLVLPSGEPIGRLLPEILQLLNDRTSAQPMLRHLATSDGSVLPQDGTLESAGIADGAVLRLVRAQDAPSAPVVHDVTDEVAEDLRLRSWRWRPSARRVTAGMAAVGWALVAGVLARGEFGSVVGVAGALLSVAGVLAVVGALVGRLGRHGVAATLVAAGGGLGVLGAWTLADAQGWSGLGRWGGVMASLVVALALAGWFTPLGRGALIGAGALTSASVGWGVVAALQDGAVSDGQQARVGAVVVVASVVVLGLLPRLALMASGLTGLDDRRLGGTSVSRHEVSSALTATHRGLVLATVVAAVSTAVAALFVLCEPTVWTVSLAVIAVGVLWLRARAFPLVAEVVVLFVAGAAVAVRLLLLWLDRSYAFAPFVVLGALSVVAVLVLVVEPAEHVRVRLRRFGDVLESVGVIAMLPLAIGVFGVYGRLLDTF</sequence>
<feature type="transmembrane region" description="Helical" evidence="7">
    <location>
        <begin position="312"/>
        <end position="334"/>
    </location>
</feature>
<keyword evidence="10" id="KW-1185">Reference proteome</keyword>
<evidence type="ECO:0000259" key="8">
    <source>
        <dbReference type="Pfam" id="PF19053"/>
    </source>
</evidence>
<feature type="transmembrane region" description="Helical" evidence="7">
    <location>
        <begin position="431"/>
        <end position="450"/>
    </location>
</feature>
<name>A0ABW2JDB8_9ACTN</name>
<evidence type="ECO:0000256" key="7">
    <source>
        <dbReference type="SAM" id="Phobius"/>
    </source>
</evidence>
<feature type="transmembrane region" description="Helical" evidence="7">
    <location>
        <begin position="206"/>
        <end position="223"/>
    </location>
</feature>
<feature type="transmembrane region" description="Helical" evidence="7">
    <location>
        <begin position="363"/>
        <end position="386"/>
    </location>
</feature>
<dbReference type="InterPro" id="IPR024962">
    <property type="entry name" value="YukD-like"/>
</dbReference>
<accession>A0ABW2JDB8</accession>
<organism evidence="9 10">
    <name type="scientific">Streptomyces monticola</name>
    <dbReference type="NCBI Taxonomy" id="2666263"/>
    <lineage>
        <taxon>Bacteria</taxon>
        <taxon>Bacillati</taxon>
        <taxon>Actinomycetota</taxon>
        <taxon>Actinomycetes</taxon>
        <taxon>Kitasatosporales</taxon>
        <taxon>Streptomycetaceae</taxon>
        <taxon>Streptomyces</taxon>
    </lineage>
</organism>
<feature type="transmembrane region" description="Helical" evidence="7">
    <location>
        <begin position="174"/>
        <end position="194"/>
    </location>
</feature>
<feature type="transmembrane region" description="Helical" evidence="7">
    <location>
        <begin position="340"/>
        <end position="356"/>
    </location>
</feature>
<feature type="domain" description="EccD-like transmembrane" evidence="8">
    <location>
        <begin position="120"/>
        <end position="450"/>
    </location>
</feature>
<dbReference type="InterPro" id="IPR044049">
    <property type="entry name" value="EccD_transm"/>
</dbReference>
<evidence type="ECO:0000313" key="10">
    <source>
        <dbReference type="Proteomes" id="UP001596523"/>
    </source>
</evidence>
<comment type="similarity">
    <text evidence="2">Belongs to the EccD/Snm4 family.</text>
</comment>
<feature type="transmembrane region" description="Helical" evidence="7">
    <location>
        <begin position="119"/>
        <end position="139"/>
    </location>
</feature>
<evidence type="ECO:0000313" key="9">
    <source>
        <dbReference type="EMBL" id="MFC7303505.1"/>
    </source>
</evidence>
<evidence type="ECO:0000256" key="2">
    <source>
        <dbReference type="ARBA" id="ARBA00006162"/>
    </source>
</evidence>
<gene>
    <name evidence="9" type="primary">eccD</name>
    <name evidence="9" type="ORF">ACFQVC_04650</name>
</gene>
<proteinExistence type="inferred from homology"/>
<feature type="transmembrane region" description="Helical" evidence="7">
    <location>
        <begin position="263"/>
        <end position="291"/>
    </location>
</feature>
<keyword evidence="5 7" id="KW-1133">Transmembrane helix</keyword>
<evidence type="ECO:0000256" key="6">
    <source>
        <dbReference type="ARBA" id="ARBA00023136"/>
    </source>
</evidence>